<keyword evidence="3" id="KW-1185">Reference proteome</keyword>
<evidence type="ECO:0000313" key="2">
    <source>
        <dbReference type="EMBL" id="KAK4372721.1"/>
    </source>
</evidence>
<dbReference type="Gene3D" id="3.30.300.130">
    <property type="entry name" value="Fe-S cluster assembly (FSCA)"/>
    <property type="match status" value="1"/>
</dbReference>
<gene>
    <name evidence="2" type="ORF">RND71_008105</name>
</gene>
<dbReference type="SUPFAM" id="SSF117916">
    <property type="entry name" value="Fe-S cluster assembly (FSCA) domain-like"/>
    <property type="match status" value="1"/>
</dbReference>
<dbReference type="EMBL" id="JAVYJV010000004">
    <property type="protein sequence ID" value="KAK4372721.1"/>
    <property type="molecule type" value="Genomic_DNA"/>
</dbReference>
<protein>
    <recommendedName>
        <fullName evidence="4">NIF system FeS cluster assembly NifU C-terminal domain-containing protein</fullName>
    </recommendedName>
</protein>
<dbReference type="GO" id="GO:0005739">
    <property type="term" value="C:mitochondrion"/>
    <property type="evidence" value="ECO:0007669"/>
    <property type="project" value="TreeGrafter"/>
</dbReference>
<evidence type="ECO:0008006" key="4">
    <source>
        <dbReference type="Google" id="ProtNLM"/>
    </source>
</evidence>
<proteinExistence type="inferred from homology"/>
<organism evidence="2 3">
    <name type="scientific">Anisodus tanguticus</name>
    <dbReference type="NCBI Taxonomy" id="243964"/>
    <lineage>
        <taxon>Eukaryota</taxon>
        <taxon>Viridiplantae</taxon>
        <taxon>Streptophyta</taxon>
        <taxon>Embryophyta</taxon>
        <taxon>Tracheophyta</taxon>
        <taxon>Spermatophyta</taxon>
        <taxon>Magnoliopsida</taxon>
        <taxon>eudicotyledons</taxon>
        <taxon>Gunneridae</taxon>
        <taxon>Pentapetalae</taxon>
        <taxon>asterids</taxon>
        <taxon>lamiids</taxon>
        <taxon>Solanales</taxon>
        <taxon>Solanaceae</taxon>
        <taxon>Solanoideae</taxon>
        <taxon>Hyoscyameae</taxon>
        <taxon>Anisodus</taxon>
    </lineage>
</organism>
<evidence type="ECO:0000256" key="1">
    <source>
        <dbReference type="ARBA" id="ARBA00006420"/>
    </source>
</evidence>
<dbReference type="Proteomes" id="UP001291623">
    <property type="component" value="Unassembled WGS sequence"/>
</dbReference>
<name>A0AAE1SN71_9SOLA</name>
<accession>A0AAE1SN71</accession>
<comment type="caution">
    <text evidence="2">The sequence shown here is derived from an EMBL/GenBank/DDBJ whole genome shotgun (WGS) entry which is preliminary data.</text>
</comment>
<reference evidence="2" key="1">
    <citation type="submission" date="2023-12" db="EMBL/GenBank/DDBJ databases">
        <title>Genome assembly of Anisodus tanguticus.</title>
        <authorList>
            <person name="Wang Y.-J."/>
        </authorList>
    </citation>
    <scope>NUCLEOTIDE SEQUENCE</scope>
    <source>
        <strain evidence="2">KB-2021</strain>
        <tissue evidence="2">Leaf</tissue>
    </source>
</reference>
<dbReference type="PANTHER" id="PTHR11178:SF25">
    <property type="entry name" value="NIFU-LIKE PROTEIN 3, CHLOROPLASTIC"/>
    <property type="match status" value="1"/>
</dbReference>
<comment type="similarity">
    <text evidence="1">Belongs to the NifU family.</text>
</comment>
<dbReference type="AlphaFoldDB" id="A0AAE1SN71"/>
<dbReference type="GO" id="GO:0009570">
    <property type="term" value="C:chloroplast stroma"/>
    <property type="evidence" value="ECO:0007669"/>
    <property type="project" value="TreeGrafter"/>
</dbReference>
<sequence>MTLKMGIETRLRDKIREIMAVELILDSETGLDLNEENIENVQTFLSICAGGGELELVQINDYIVKVRLSGPAAPVMTVCVALTKKMRDAIPAIVAVQMID</sequence>
<dbReference type="PANTHER" id="PTHR11178">
    <property type="entry name" value="IRON-SULFUR CLUSTER SCAFFOLD PROTEIN NFU-RELATED"/>
    <property type="match status" value="1"/>
</dbReference>
<dbReference type="InterPro" id="IPR034904">
    <property type="entry name" value="FSCA_dom_sf"/>
</dbReference>
<evidence type="ECO:0000313" key="3">
    <source>
        <dbReference type="Proteomes" id="UP001291623"/>
    </source>
</evidence>